<dbReference type="SUPFAM" id="SSF55331">
    <property type="entry name" value="Tautomerase/MIF"/>
    <property type="match status" value="1"/>
</dbReference>
<evidence type="ECO:0000313" key="3">
    <source>
        <dbReference type="Proteomes" id="UP000027195"/>
    </source>
</evidence>
<reference evidence="3" key="1">
    <citation type="journal article" date="2014" name="Proc. Natl. Acad. Sci. U.S.A.">
        <title>Extensive sampling of basidiomycete genomes demonstrates inadequacy of the white-rot/brown-rot paradigm for wood decay fungi.</title>
        <authorList>
            <person name="Riley R."/>
            <person name="Salamov A.A."/>
            <person name="Brown D.W."/>
            <person name="Nagy L.G."/>
            <person name="Floudas D."/>
            <person name="Held B.W."/>
            <person name="Levasseur A."/>
            <person name="Lombard V."/>
            <person name="Morin E."/>
            <person name="Otillar R."/>
            <person name="Lindquist E.A."/>
            <person name="Sun H."/>
            <person name="LaButti K.M."/>
            <person name="Schmutz J."/>
            <person name="Jabbour D."/>
            <person name="Luo H."/>
            <person name="Baker S.E."/>
            <person name="Pisabarro A.G."/>
            <person name="Walton J.D."/>
            <person name="Blanchette R.A."/>
            <person name="Henrissat B."/>
            <person name="Martin F."/>
            <person name="Cullen D."/>
            <person name="Hibbett D.S."/>
            <person name="Grigoriev I.V."/>
        </authorList>
    </citation>
    <scope>NUCLEOTIDE SEQUENCE [LARGE SCALE GENOMIC DNA]</scope>
    <source>
        <strain evidence="3">FD-172 SS1</strain>
    </source>
</reference>
<dbReference type="InterPro" id="IPR014347">
    <property type="entry name" value="Tautomerase/MIF_sf"/>
</dbReference>
<dbReference type="EMBL" id="KL198037">
    <property type="protein sequence ID" value="KDQ14539.1"/>
    <property type="molecule type" value="Genomic_DNA"/>
</dbReference>
<dbReference type="AlphaFoldDB" id="A0A067MG91"/>
<sequence length="136" mass="14339">MPFYQVFYPASSLSSDTKAKLAEGITQAHSSIAGAPPDAVKVAFVSVAADDLYSSGKPEQAVIRVVGLIKGGRDANTRARLLAGLHAVFEQSAPSTVAAEISLIENRVEDTVRYAGAETQGKVKEWAAVAPPKRDL</sequence>
<accession>A0A067MG91</accession>
<protein>
    <recommendedName>
        <fullName evidence="1">Tautomerase cis-CaaD-like domain-containing protein</fullName>
    </recommendedName>
</protein>
<dbReference type="InterPro" id="IPR028116">
    <property type="entry name" value="Cis-CaaD-like"/>
</dbReference>
<dbReference type="Pfam" id="PF14832">
    <property type="entry name" value="Tautomerase_3"/>
    <property type="match status" value="1"/>
</dbReference>
<dbReference type="Gene3D" id="3.30.429.10">
    <property type="entry name" value="Macrophage Migration Inhibitory Factor"/>
    <property type="match status" value="1"/>
</dbReference>
<proteinExistence type="predicted"/>
<keyword evidence="3" id="KW-1185">Reference proteome</keyword>
<dbReference type="OrthoDB" id="2129288at2759"/>
<evidence type="ECO:0000259" key="1">
    <source>
        <dbReference type="Pfam" id="PF14832"/>
    </source>
</evidence>
<evidence type="ECO:0000313" key="2">
    <source>
        <dbReference type="EMBL" id="KDQ14539.1"/>
    </source>
</evidence>
<gene>
    <name evidence="2" type="ORF">BOTBODRAFT_32680</name>
</gene>
<dbReference type="Proteomes" id="UP000027195">
    <property type="component" value="Unassembled WGS sequence"/>
</dbReference>
<dbReference type="HOGENOM" id="CLU_1875099_0_0_1"/>
<name>A0A067MG91_BOTB1</name>
<organism evidence="2 3">
    <name type="scientific">Botryobasidium botryosum (strain FD-172 SS1)</name>
    <dbReference type="NCBI Taxonomy" id="930990"/>
    <lineage>
        <taxon>Eukaryota</taxon>
        <taxon>Fungi</taxon>
        <taxon>Dikarya</taxon>
        <taxon>Basidiomycota</taxon>
        <taxon>Agaricomycotina</taxon>
        <taxon>Agaricomycetes</taxon>
        <taxon>Cantharellales</taxon>
        <taxon>Botryobasidiaceae</taxon>
        <taxon>Botryobasidium</taxon>
    </lineage>
</organism>
<dbReference type="InParanoid" id="A0A067MG91"/>
<feature type="domain" description="Tautomerase cis-CaaD-like" evidence="1">
    <location>
        <begin position="1"/>
        <end position="67"/>
    </location>
</feature>